<name>A0AB34IYU0_PRYPA</name>
<feature type="region of interest" description="Disordered" evidence="1">
    <location>
        <begin position="31"/>
        <end position="86"/>
    </location>
</feature>
<comment type="caution">
    <text evidence="2">The sequence shown here is derived from an EMBL/GenBank/DDBJ whole genome shotgun (WGS) entry which is preliminary data.</text>
</comment>
<sequence length="164" mass="17720">MRSVARELGLRVDLSTGGKAHRTKFEILQDLRQAAGLPPSEPPTGIPLKPHVHVATNAPPTQPARDADSDDSEEQVSYNSDKTPWPWKGGPPRSLCCVVADGNGGVLLQHTFATTWSTLRDAAPSVFTCPLDGPTEVELAPAGSVWLGQRVSSRRHSTRILIFH</sequence>
<organism evidence="2 3">
    <name type="scientific">Prymnesium parvum</name>
    <name type="common">Toxic golden alga</name>
    <dbReference type="NCBI Taxonomy" id="97485"/>
    <lineage>
        <taxon>Eukaryota</taxon>
        <taxon>Haptista</taxon>
        <taxon>Haptophyta</taxon>
        <taxon>Prymnesiophyceae</taxon>
        <taxon>Prymnesiales</taxon>
        <taxon>Prymnesiaceae</taxon>
        <taxon>Prymnesium</taxon>
    </lineage>
</organism>
<accession>A0AB34IYU0</accession>
<gene>
    <name evidence="2" type="ORF">AB1Y20_004556</name>
</gene>
<proteinExistence type="predicted"/>
<dbReference type="AlphaFoldDB" id="A0AB34IYU0"/>
<dbReference type="Proteomes" id="UP001515480">
    <property type="component" value="Unassembled WGS sequence"/>
</dbReference>
<evidence type="ECO:0000313" key="3">
    <source>
        <dbReference type="Proteomes" id="UP001515480"/>
    </source>
</evidence>
<reference evidence="2 3" key="1">
    <citation type="journal article" date="2024" name="Science">
        <title>Giant polyketide synthase enzymes in the biosynthesis of giant marine polyether toxins.</title>
        <authorList>
            <person name="Fallon T.R."/>
            <person name="Shende V.V."/>
            <person name="Wierzbicki I.H."/>
            <person name="Pendleton A.L."/>
            <person name="Watervoot N.F."/>
            <person name="Auber R.P."/>
            <person name="Gonzalez D.J."/>
            <person name="Wisecaver J.H."/>
            <person name="Moore B.S."/>
        </authorList>
    </citation>
    <scope>NUCLEOTIDE SEQUENCE [LARGE SCALE GENOMIC DNA]</scope>
    <source>
        <strain evidence="2 3">12B1</strain>
    </source>
</reference>
<dbReference type="EMBL" id="JBGBPQ010000016">
    <property type="protein sequence ID" value="KAL1508453.1"/>
    <property type="molecule type" value="Genomic_DNA"/>
</dbReference>
<evidence type="ECO:0000313" key="2">
    <source>
        <dbReference type="EMBL" id="KAL1508453.1"/>
    </source>
</evidence>
<keyword evidence="3" id="KW-1185">Reference proteome</keyword>
<protein>
    <submittedName>
        <fullName evidence="2">Uncharacterized protein</fullName>
    </submittedName>
</protein>
<evidence type="ECO:0000256" key="1">
    <source>
        <dbReference type="SAM" id="MobiDB-lite"/>
    </source>
</evidence>